<keyword evidence="4" id="KW-1133">Transmembrane helix</keyword>
<feature type="transmembrane region" description="Helical" evidence="4">
    <location>
        <begin position="252"/>
        <end position="269"/>
    </location>
</feature>
<comment type="similarity">
    <text evidence="1">Belongs to the glycosyltransferase 2 family.</text>
</comment>
<dbReference type="EMBL" id="LAZR01004460">
    <property type="protein sequence ID" value="KKN08414.1"/>
    <property type="molecule type" value="Genomic_DNA"/>
</dbReference>
<comment type="caution">
    <text evidence="6">The sequence shown here is derived from an EMBL/GenBank/DDBJ whole genome shotgun (WGS) entry which is preliminary data.</text>
</comment>
<dbReference type="SUPFAM" id="SSF53448">
    <property type="entry name" value="Nucleotide-diphospho-sugar transferases"/>
    <property type="match status" value="1"/>
</dbReference>
<gene>
    <name evidence="6" type="ORF">LCGC14_1056940</name>
</gene>
<evidence type="ECO:0000256" key="1">
    <source>
        <dbReference type="ARBA" id="ARBA00006739"/>
    </source>
</evidence>
<evidence type="ECO:0000256" key="3">
    <source>
        <dbReference type="ARBA" id="ARBA00022679"/>
    </source>
</evidence>
<keyword evidence="3" id="KW-0808">Transferase</keyword>
<keyword evidence="4" id="KW-0812">Transmembrane</keyword>
<dbReference type="InterPro" id="IPR039528">
    <property type="entry name" value="DPM1-like"/>
</dbReference>
<dbReference type="GO" id="GO:0009247">
    <property type="term" value="P:glycolipid biosynthetic process"/>
    <property type="evidence" value="ECO:0007669"/>
    <property type="project" value="TreeGrafter"/>
</dbReference>
<dbReference type="Gene3D" id="3.90.550.10">
    <property type="entry name" value="Spore Coat Polysaccharide Biosynthesis Protein SpsA, Chain A"/>
    <property type="match status" value="1"/>
</dbReference>
<protein>
    <recommendedName>
        <fullName evidence="5">Glycosyltransferase 2-like domain-containing protein</fullName>
    </recommendedName>
</protein>
<feature type="domain" description="Glycosyltransferase 2-like" evidence="5">
    <location>
        <begin position="48"/>
        <end position="204"/>
    </location>
</feature>
<accession>A0A0F9MRS5</accession>
<dbReference type="Pfam" id="PF00535">
    <property type="entry name" value="Glycos_transf_2"/>
    <property type="match status" value="1"/>
</dbReference>
<evidence type="ECO:0000259" key="5">
    <source>
        <dbReference type="Pfam" id="PF00535"/>
    </source>
</evidence>
<dbReference type="PANTHER" id="PTHR43398">
    <property type="entry name" value="DOLICHOL-PHOSPHATE MANNOSYLTRANSFERASE SUBUNIT 1"/>
    <property type="match status" value="1"/>
</dbReference>
<sequence>MTSQSLKIKSSSLLEGVGTENPRKNDCIQQLYEYVEKYKKVDSQKLISIILPVYNEEKSIKQVLTNLPKNDMIEIIVVDDHSTDKSLEEIQKVNHKGEIHIIKHMFNRGYGEALLTGIRHCNGEVFITMDSDGQHRAEDILNLVKPIFNGSADITIGSRYKGTFNYKLPIATRLGEAILEVIIILLFKQKVKNNQGGFRALHKKTKHIFEEIKFKGYAFTTELILLSVLHKYKIKEVPINLSKREFGSSYIILRKLILRLLLCIGLYFFKKAKRILFRR</sequence>
<dbReference type="InterPro" id="IPR029044">
    <property type="entry name" value="Nucleotide-diphossugar_trans"/>
</dbReference>
<reference evidence="6" key="1">
    <citation type="journal article" date="2015" name="Nature">
        <title>Complex archaea that bridge the gap between prokaryotes and eukaryotes.</title>
        <authorList>
            <person name="Spang A."/>
            <person name="Saw J.H."/>
            <person name="Jorgensen S.L."/>
            <person name="Zaremba-Niedzwiedzka K."/>
            <person name="Martijn J."/>
            <person name="Lind A.E."/>
            <person name="van Eijk R."/>
            <person name="Schleper C."/>
            <person name="Guy L."/>
            <person name="Ettema T.J."/>
        </authorList>
    </citation>
    <scope>NUCLEOTIDE SEQUENCE</scope>
</reference>
<dbReference type="PANTHER" id="PTHR43398:SF1">
    <property type="entry name" value="DOLICHOL-PHOSPHATE MANNOSYLTRANSFERASE SUBUNIT 1"/>
    <property type="match status" value="1"/>
</dbReference>
<dbReference type="GO" id="GO:0004582">
    <property type="term" value="F:dolichyl-phosphate beta-D-mannosyltransferase activity"/>
    <property type="evidence" value="ECO:0007669"/>
    <property type="project" value="InterPro"/>
</dbReference>
<dbReference type="AlphaFoldDB" id="A0A0F9MRS5"/>
<dbReference type="GO" id="GO:0016020">
    <property type="term" value="C:membrane"/>
    <property type="evidence" value="ECO:0007669"/>
    <property type="project" value="GOC"/>
</dbReference>
<evidence type="ECO:0000256" key="4">
    <source>
        <dbReference type="SAM" id="Phobius"/>
    </source>
</evidence>
<evidence type="ECO:0000256" key="2">
    <source>
        <dbReference type="ARBA" id="ARBA00022676"/>
    </source>
</evidence>
<organism evidence="6">
    <name type="scientific">marine sediment metagenome</name>
    <dbReference type="NCBI Taxonomy" id="412755"/>
    <lineage>
        <taxon>unclassified sequences</taxon>
        <taxon>metagenomes</taxon>
        <taxon>ecological metagenomes</taxon>
    </lineage>
</organism>
<name>A0A0F9MRS5_9ZZZZ</name>
<keyword evidence="2" id="KW-0328">Glycosyltransferase</keyword>
<evidence type="ECO:0000313" key="6">
    <source>
        <dbReference type="EMBL" id="KKN08414.1"/>
    </source>
</evidence>
<dbReference type="InterPro" id="IPR001173">
    <property type="entry name" value="Glyco_trans_2-like"/>
</dbReference>
<keyword evidence="4" id="KW-0472">Membrane</keyword>
<proteinExistence type="inferred from homology"/>
<dbReference type="CDD" id="cd04179">
    <property type="entry name" value="DPM_DPG-synthase_like"/>
    <property type="match status" value="1"/>
</dbReference>